<comment type="similarity">
    <text evidence="1">Belongs to the UPF0065 (bug) family.</text>
</comment>
<dbReference type="PANTHER" id="PTHR42928:SF5">
    <property type="entry name" value="BLR1237 PROTEIN"/>
    <property type="match status" value="1"/>
</dbReference>
<evidence type="ECO:0000313" key="3">
    <source>
        <dbReference type="Proteomes" id="UP001365405"/>
    </source>
</evidence>
<gene>
    <name evidence="2" type="ORF">AACH10_05240</name>
</gene>
<dbReference type="EMBL" id="JBBUTH010000002">
    <property type="protein sequence ID" value="MEK8049636.1"/>
    <property type="molecule type" value="Genomic_DNA"/>
</dbReference>
<keyword evidence="3" id="KW-1185">Reference proteome</keyword>
<evidence type="ECO:0000313" key="2">
    <source>
        <dbReference type="EMBL" id="MEK8049636.1"/>
    </source>
</evidence>
<dbReference type="Gene3D" id="3.40.190.150">
    <property type="entry name" value="Bordetella uptake gene, domain 1"/>
    <property type="match status" value="1"/>
</dbReference>
<dbReference type="Proteomes" id="UP001365405">
    <property type="component" value="Unassembled WGS sequence"/>
</dbReference>
<dbReference type="InterPro" id="IPR005064">
    <property type="entry name" value="BUG"/>
</dbReference>
<dbReference type="SUPFAM" id="SSF53850">
    <property type="entry name" value="Periplasmic binding protein-like II"/>
    <property type="match status" value="1"/>
</dbReference>
<name>A0ABU9CFG3_9BURK</name>
<dbReference type="Gene3D" id="3.40.190.10">
    <property type="entry name" value="Periplasmic binding protein-like II"/>
    <property type="match status" value="1"/>
</dbReference>
<proteinExistence type="inferred from homology"/>
<comment type="caution">
    <text evidence="2">The sequence shown here is derived from an EMBL/GenBank/DDBJ whole genome shotgun (WGS) entry which is preliminary data.</text>
</comment>
<organism evidence="2 3">
    <name type="scientific">Pseudaquabacterium inlustre</name>
    <dbReference type="NCBI Taxonomy" id="2984192"/>
    <lineage>
        <taxon>Bacteria</taxon>
        <taxon>Pseudomonadati</taxon>
        <taxon>Pseudomonadota</taxon>
        <taxon>Betaproteobacteria</taxon>
        <taxon>Burkholderiales</taxon>
        <taxon>Sphaerotilaceae</taxon>
        <taxon>Pseudaquabacterium</taxon>
    </lineage>
</organism>
<dbReference type="RefSeq" id="WP_341409316.1">
    <property type="nucleotide sequence ID" value="NZ_JBBUTH010000002.1"/>
</dbReference>
<dbReference type="Pfam" id="PF03401">
    <property type="entry name" value="TctC"/>
    <property type="match status" value="1"/>
</dbReference>
<evidence type="ECO:0000256" key="1">
    <source>
        <dbReference type="ARBA" id="ARBA00006987"/>
    </source>
</evidence>
<reference evidence="2 3" key="1">
    <citation type="submission" date="2024-04" db="EMBL/GenBank/DDBJ databases">
        <title>Novel species of the genus Ideonella isolated from streams.</title>
        <authorList>
            <person name="Lu H."/>
        </authorList>
    </citation>
    <scope>NUCLEOTIDE SEQUENCE [LARGE SCALE GENOMIC DNA]</scope>
    <source>
        <strain evidence="2 3">DXS22W</strain>
    </source>
</reference>
<dbReference type="InterPro" id="IPR042100">
    <property type="entry name" value="Bug_dom1"/>
</dbReference>
<sequence>MANDHDDCTAAAAVDAGRRRWVAGLGGALLGVTAVAAGTPVAAQGEERSTLLYGFPSGGPATALLDSFVPAMKGRYQPELAAAVRYLPGNASRVAIEALRKAPPDGRQMLMAPSSVLTLLPQLAGGSSDAVLRDLAPVAPLASFTFCLAVGPRVPASVRSLADFQAWLRDNPQQAVLGVPGLNTGAHLLGTAFARRLGTGLQFTAFQGTRPLLADLEAGTIPAGMVIVGAAPEAFAAGRLRGLLVTSEARWPSVPDWPTGRELGLIDTPLVESFGLYVHRDTAPSRIEALAEAVRGALTAAPMRQTVERLAMRLPAPDITPDDFRFALLAESQGWGTLLASGEMQKYR</sequence>
<dbReference type="PANTHER" id="PTHR42928">
    <property type="entry name" value="TRICARBOXYLATE-BINDING PROTEIN"/>
    <property type="match status" value="1"/>
</dbReference>
<accession>A0ABU9CFG3</accession>
<protein>
    <submittedName>
        <fullName evidence="2">Tripartite tricarboxylate transporter substrate-binding protein</fullName>
    </submittedName>
</protein>